<protein>
    <recommendedName>
        <fullName evidence="3">BioF2-like acetyltransferase domain-containing protein</fullName>
    </recommendedName>
</protein>
<evidence type="ECO:0000313" key="1">
    <source>
        <dbReference type="EMBL" id="QSQ23277.1"/>
    </source>
</evidence>
<reference evidence="1 2" key="1">
    <citation type="submission" date="2021-02" db="EMBL/GenBank/DDBJ databases">
        <title>De Novo genome assembly of isolated myxobacteria.</title>
        <authorList>
            <person name="Stevens D.C."/>
        </authorList>
    </citation>
    <scope>NUCLEOTIDE SEQUENCE [LARGE SCALE GENOMIC DNA]</scope>
    <source>
        <strain evidence="2">SCPEA02</strain>
    </source>
</reference>
<name>A0ABX7NWK9_9BACT</name>
<organism evidence="1 2">
    <name type="scientific">Pyxidicoccus parkwayensis</name>
    <dbReference type="NCBI Taxonomy" id="2813578"/>
    <lineage>
        <taxon>Bacteria</taxon>
        <taxon>Pseudomonadati</taxon>
        <taxon>Myxococcota</taxon>
        <taxon>Myxococcia</taxon>
        <taxon>Myxococcales</taxon>
        <taxon>Cystobacterineae</taxon>
        <taxon>Myxococcaceae</taxon>
        <taxon>Pyxidicoccus</taxon>
    </lineage>
</organism>
<dbReference type="EMBL" id="CP071090">
    <property type="protein sequence ID" value="QSQ23277.1"/>
    <property type="molecule type" value="Genomic_DNA"/>
</dbReference>
<keyword evidence="2" id="KW-1185">Reference proteome</keyword>
<dbReference type="RefSeq" id="WP_206724852.1">
    <property type="nucleotide sequence ID" value="NZ_CP071090.1"/>
</dbReference>
<accession>A0ABX7NWK9</accession>
<proteinExistence type="predicted"/>
<evidence type="ECO:0000313" key="2">
    <source>
        <dbReference type="Proteomes" id="UP000662747"/>
    </source>
</evidence>
<dbReference type="Proteomes" id="UP000662747">
    <property type="component" value="Chromosome"/>
</dbReference>
<sequence>MSPARLREVSTAPATETDGARAEELWQLFVDSGYFNLAGRSAEWFESRRQSFIELGRRAGELPEVLCEAVWPSERGVEATLSTMKPYRSTWLLHQLAKRPGGSRYERVPGQMLRDLYTRTVEHALADPGIRWMGAYIESTVPFVHRAHRGFAERMAGTGRVLLHPVRMIDVDCHGPDTWGPMSSSPATAADQVQIVEVSPATAEARVQPVEVSPATAGERARLTEQISRTRPASYVEALDLGPEALDFEDAARPWRAAGLERERHILVARRGTTPLAAAVLEVGPPGTNPFQLLDATRLFPLSPHGREAYPALLSEARRWYAQRGRDSFVFLAEEPGDVEAAGLHDEAPEAKPYLWLISADLIPDFLQHTHEQTVSRLPLTHNTEKEPS</sequence>
<evidence type="ECO:0008006" key="3">
    <source>
        <dbReference type="Google" id="ProtNLM"/>
    </source>
</evidence>
<gene>
    <name evidence="1" type="ORF">JY651_50795</name>
</gene>